<dbReference type="SUPFAM" id="SSF52980">
    <property type="entry name" value="Restriction endonuclease-like"/>
    <property type="match status" value="1"/>
</dbReference>
<dbReference type="Pfam" id="PF04480">
    <property type="entry name" value="DUF559"/>
    <property type="match status" value="1"/>
</dbReference>
<evidence type="ECO:0000256" key="1">
    <source>
        <dbReference type="SAM" id="MobiDB-lite"/>
    </source>
</evidence>
<proteinExistence type="predicted"/>
<evidence type="ECO:0000259" key="2">
    <source>
        <dbReference type="Pfam" id="PF04480"/>
    </source>
</evidence>
<evidence type="ECO:0000313" key="4">
    <source>
        <dbReference type="Proteomes" id="UP000479639"/>
    </source>
</evidence>
<dbReference type="Gene3D" id="3.40.960.10">
    <property type="entry name" value="VSR Endonuclease"/>
    <property type="match status" value="1"/>
</dbReference>
<dbReference type="AlphaFoldDB" id="A0A7C8BUK4"/>
<sequence>MPAPCSAVVRSRSLSLSGARPTDAGSRGLNRPIDVSAVTGNAWGADVRRTDLSWEGTRVAVEYDSSMHHSGSEKIERDAKRRTLLQAAGYHVVVVTNDQLKKIAEMDRVGHTLSRLMGKRQRIRIRDYEKRKRLLHARLLN</sequence>
<dbReference type="InterPro" id="IPR007569">
    <property type="entry name" value="DUF559"/>
</dbReference>
<dbReference type="InterPro" id="IPR011335">
    <property type="entry name" value="Restrct_endonuc-II-like"/>
</dbReference>
<organism evidence="3 4">
    <name type="scientific">Adlercreutzia muris</name>
    <dbReference type="NCBI Taxonomy" id="1796610"/>
    <lineage>
        <taxon>Bacteria</taxon>
        <taxon>Bacillati</taxon>
        <taxon>Actinomycetota</taxon>
        <taxon>Coriobacteriia</taxon>
        <taxon>Eggerthellales</taxon>
        <taxon>Eggerthellaceae</taxon>
        <taxon>Adlercreutzia</taxon>
    </lineage>
</organism>
<feature type="region of interest" description="Disordered" evidence="1">
    <location>
        <begin position="10"/>
        <end position="29"/>
    </location>
</feature>
<feature type="compositionally biased region" description="Low complexity" evidence="1">
    <location>
        <begin position="10"/>
        <end position="19"/>
    </location>
</feature>
<evidence type="ECO:0000313" key="3">
    <source>
        <dbReference type="EMBL" id="KAB1646995.1"/>
    </source>
</evidence>
<comment type="caution">
    <text evidence="3">The sequence shown here is derived from an EMBL/GenBank/DDBJ whole genome shotgun (WGS) entry which is preliminary data.</text>
</comment>
<accession>A0A7C8BUK4</accession>
<dbReference type="Proteomes" id="UP000479639">
    <property type="component" value="Unassembled WGS sequence"/>
</dbReference>
<reference evidence="3 4" key="1">
    <citation type="submission" date="2019-09" db="EMBL/GenBank/DDBJ databases">
        <title>Whole genome shotgun sequencing (WGS) of Ellagibacter isourolithinifaciens DSM 104140(T) and Adlercreutzia muris DSM 29508(T).</title>
        <authorList>
            <person name="Stoll D.A."/>
            <person name="Danylec N."/>
            <person name="Huch M."/>
        </authorList>
    </citation>
    <scope>NUCLEOTIDE SEQUENCE [LARGE SCALE GENOMIC DNA]</scope>
    <source>
        <strain evidence="3 4">DSM 29508</strain>
    </source>
</reference>
<keyword evidence="4" id="KW-1185">Reference proteome</keyword>
<name>A0A7C8BUK4_9ACTN</name>
<dbReference type="EMBL" id="WAJS01000019">
    <property type="protein sequence ID" value="KAB1646995.1"/>
    <property type="molecule type" value="Genomic_DNA"/>
</dbReference>
<gene>
    <name evidence="3" type="ORF">F8D48_07120</name>
</gene>
<protein>
    <submittedName>
        <fullName evidence="3">DUF559 domain-containing protein</fullName>
    </submittedName>
</protein>
<feature type="domain" description="DUF559" evidence="2">
    <location>
        <begin position="54"/>
        <end position="102"/>
    </location>
</feature>